<sequence>MDLKFKTIYQLKSAFACTNQFISSFSRSQTCLEDDTRCTSNFSSEWNIKMMQAILMSILHKNT</sequence>
<gene>
    <name evidence="1" type="ORF">BPAG_LOCUS9024</name>
</gene>
<evidence type="ECO:0000313" key="2">
    <source>
        <dbReference type="Proteomes" id="UP000278627"/>
    </source>
</evidence>
<organism evidence="3">
    <name type="scientific">Brugia pahangi</name>
    <name type="common">Filarial nematode worm</name>
    <dbReference type="NCBI Taxonomy" id="6280"/>
    <lineage>
        <taxon>Eukaryota</taxon>
        <taxon>Metazoa</taxon>
        <taxon>Ecdysozoa</taxon>
        <taxon>Nematoda</taxon>
        <taxon>Chromadorea</taxon>
        <taxon>Rhabditida</taxon>
        <taxon>Spirurina</taxon>
        <taxon>Spiruromorpha</taxon>
        <taxon>Filarioidea</taxon>
        <taxon>Onchocercidae</taxon>
        <taxon>Brugia</taxon>
    </lineage>
</organism>
<name>A0A0N4TL19_BRUPA</name>
<evidence type="ECO:0000313" key="1">
    <source>
        <dbReference type="EMBL" id="VDN90210.1"/>
    </source>
</evidence>
<proteinExistence type="predicted"/>
<dbReference type="EMBL" id="UZAD01013145">
    <property type="protein sequence ID" value="VDN90210.1"/>
    <property type="molecule type" value="Genomic_DNA"/>
</dbReference>
<accession>A0A0N4TL19</accession>
<protein>
    <submittedName>
        <fullName evidence="3">Ovule protein</fullName>
    </submittedName>
</protein>
<reference evidence="3" key="1">
    <citation type="submission" date="2017-02" db="UniProtKB">
        <authorList>
            <consortium name="WormBaseParasite"/>
        </authorList>
    </citation>
    <scope>IDENTIFICATION</scope>
</reference>
<dbReference type="AlphaFoldDB" id="A0A0N4TL19"/>
<dbReference type="Proteomes" id="UP000278627">
    <property type="component" value="Unassembled WGS sequence"/>
</dbReference>
<dbReference type="WBParaSite" id="BPAG_0000906201-mRNA-1">
    <property type="protein sequence ID" value="BPAG_0000906201-mRNA-1"/>
    <property type="gene ID" value="BPAG_0000906201"/>
</dbReference>
<keyword evidence="2" id="KW-1185">Reference proteome</keyword>
<evidence type="ECO:0000313" key="3">
    <source>
        <dbReference type="WBParaSite" id="BPAG_0000906201-mRNA-1"/>
    </source>
</evidence>
<reference evidence="1 2" key="2">
    <citation type="submission" date="2018-11" db="EMBL/GenBank/DDBJ databases">
        <authorList>
            <consortium name="Pathogen Informatics"/>
        </authorList>
    </citation>
    <scope>NUCLEOTIDE SEQUENCE [LARGE SCALE GENOMIC DNA]</scope>
</reference>